<evidence type="ECO:0000313" key="1">
    <source>
        <dbReference type="EMBL" id="OXU17135.1"/>
    </source>
</evidence>
<accession>A0A232EFJ1</accession>
<evidence type="ECO:0000313" key="2">
    <source>
        <dbReference type="Proteomes" id="UP000215335"/>
    </source>
</evidence>
<protein>
    <submittedName>
        <fullName evidence="1">Uncharacterized protein</fullName>
    </submittedName>
</protein>
<name>A0A232EFJ1_9HYME</name>
<dbReference type="EMBL" id="NNAY01004987">
    <property type="protein sequence ID" value="OXU17135.1"/>
    <property type="molecule type" value="Genomic_DNA"/>
</dbReference>
<keyword evidence="2" id="KW-1185">Reference proteome</keyword>
<organism evidence="1 2">
    <name type="scientific">Trichomalopsis sarcophagae</name>
    <dbReference type="NCBI Taxonomy" id="543379"/>
    <lineage>
        <taxon>Eukaryota</taxon>
        <taxon>Metazoa</taxon>
        <taxon>Ecdysozoa</taxon>
        <taxon>Arthropoda</taxon>
        <taxon>Hexapoda</taxon>
        <taxon>Insecta</taxon>
        <taxon>Pterygota</taxon>
        <taxon>Neoptera</taxon>
        <taxon>Endopterygota</taxon>
        <taxon>Hymenoptera</taxon>
        <taxon>Apocrita</taxon>
        <taxon>Proctotrupomorpha</taxon>
        <taxon>Chalcidoidea</taxon>
        <taxon>Pteromalidae</taxon>
        <taxon>Pteromalinae</taxon>
        <taxon>Trichomalopsis</taxon>
    </lineage>
</organism>
<reference evidence="1 2" key="1">
    <citation type="journal article" date="2017" name="Curr. Biol.">
        <title>The Evolution of Venom by Co-option of Single-Copy Genes.</title>
        <authorList>
            <person name="Martinson E.O."/>
            <person name="Mrinalini"/>
            <person name="Kelkar Y.D."/>
            <person name="Chang C.H."/>
            <person name="Werren J.H."/>
        </authorList>
    </citation>
    <scope>NUCLEOTIDE SEQUENCE [LARGE SCALE GENOMIC DNA]</scope>
    <source>
        <strain evidence="1 2">Alberta</strain>
        <tissue evidence="1">Whole body</tissue>
    </source>
</reference>
<gene>
    <name evidence="1" type="ORF">TSAR_010246</name>
</gene>
<comment type="caution">
    <text evidence="1">The sequence shown here is derived from an EMBL/GenBank/DDBJ whole genome shotgun (WGS) entry which is preliminary data.</text>
</comment>
<sequence>MDGKKNFQAVQQIFYICRDADYDDEFLASGNKENNVTLPDGYVILTPGIGARKLHLTPKIWSNARKDCVKEGGSVDH</sequence>
<proteinExistence type="predicted"/>
<dbReference type="AlphaFoldDB" id="A0A232EFJ1"/>
<dbReference type="Proteomes" id="UP000215335">
    <property type="component" value="Unassembled WGS sequence"/>
</dbReference>